<dbReference type="AlphaFoldDB" id="A0AAU9RUT1"/>
<dbReference type="EMBL" id="OU466859">
    <property type="protein sequence ID" value="CAH2052785.1"/>
    <property type="molecule type" value="Genomic_DNA"/>
</dbReference>
<accession>A0AAU9RUT1</accession>
<evidence type="ECO:0000313" key="2">
    <source>
        <dbReference type="Proteomes" id="UP000836841"/>
    </source>
</evidence>
<protein>
    <submittedName>
        <fullName evidence="1">Uncharacterized protein</fullName>
    </submittedName>
</protein>
<name>A0AAU9RUT1_THLAR</name>
<proteinExistence type="predicted"/>
<reference evidence="1 2" key="1">
    <citation type="submission" date="2022-03" db="EMBL/GenBank/DDBJ databases">
        <authorList>
            <person name="Nunn A."/>
            <person name="Chopra R."/>
            <person name="Nunn A."/>
            <person name="Contreras Garrido A."/>
        </authorList>
    </citation>
    <scope>NUCLEOTIDE SEQUENCE [LARGE SCALE GENOMIC DNA]</scope>
</reference>
<keyword evidence="2" id="KW-1185">Reference proteome</keyword>
<sequence length="86" mass="10083">MRRKMKQRSSFPSTLSALDGSRRLIRQNQNVLKQPRTYYVKEDNGNCSDSEIRECLHESYRDDIHVLATEENGFIFLKNFVTATDI</sequence>
<gene>
    <name evidence="1" type="ORF">TAV2_LOCUS11227</name>
</gene>
<evidence type="ECO:0000313" key="1">
    <source>
        <dbReference type="EMBL" id="CAH2052785.1"/>
    </source>
</evidence>
<dbReference type="Proteomes" id="UP000836841">
    <property type="component" value="Chromosome 3"/>
</dbReference>
<organism evidence="1 2">
    <name type="scientific">Thlaspi arvense</name>
    <name type="common">Field penny-cress</name>
    <dbReference type="NCBI Taxonomy" id="13288"/>
    <lineage>
        <taxon>Eukaryota</taxon>
        <taxon>Viridiplantae</taxon>
        <taxon>Streptophyta</taxon>
        <taxon>Embryophyta</taxon>
        <taxon>Tracheophyta</taxon>
        <taxon>Spermatophyta</taxon>
        <taxon>Magnoliopsida</taxon>
        <taxon>eudicotyledons</taxon>
        <taxon>Gunneridae</taxon>
        <taxon>Pentapetalae</taxon>
        <taxon>rosids</taxon>
        <taxon>malvids</taxon>
        <taxon>Brassicales</taxon>
        <taxon>Brassicaceae</taxon>
        <taxon>Thlaspideae</taxon>
        <taxon>Thlaspi</taxon>
    </lineage>
</organism>